<dbReference type="CDD" id="cd02440">
    <property type="entry name" value="AdoMet_MTases"/>
    <property type="match status" value="1"/>
</dbReference>
<dbReference type="PANTHER" id="PTHR42912:SF93">
    <property type="entry name" value="N6-ADENOSINE-METHYLTRANSFERASE TMT1A"/>
    <property type="match status" value="1"/>
</dbReference>
<dbReference type="Gene3D" id="3.40.50.150">
    <property type="entry name" value="Vaccinia Virus protein VP39"/>
    <property type="match status" value="1"/>
</dbReference>
<evidence type="ECO:0000313" key="3">
    <source>
        <dbReference type="EMBL" id="KAL1512041.1"/>
    </source>
</evidence>
<gene>
    <name evidence="3" type="ORF">AB1Y20_005315</name>
</gene>
<accession>A0AB34J487</accession>
<organism evidence="3 4">
    <name type="scientific">Prymnesium parvum</name>
    <name type="common">Toxic golden alga</name>
    <dbReference type="NCBI Taxonomy" id="97485"/>
    <lineage>
        <taxon>Eukaryota</taxon>
        <taxon>Haptista</taxon>
        <taxon>Haptophyta</taxon>
        <taxon>Prymnesiophyceae</taxon>
        <taxon>Prymnesiales</taxon>
        <taxon>Prymnesiaceae</taxon>
        <taxon>Prymnesium</taxon>
    </lineage>
</organism>
<dbReference type="InterPro" id="IPR029063">
    <property type="entry name" value="SAM-dependent_MTases_sf"/>
</dbReference>
<feature type="chain" id="PRO_5044232889" description="Methyltransferase domain-containing protein" evidence="1">
    <location>
        <begin position="17"/>
        <end position="279"/>
    </location>
</feature>
<sequence length="279" mass="30763">MHRPLAIALLVFSVTGDTGTCDEGQSTPWQQLFRRLACPLLRRLNISLSICSASRFEQSRHNGVAVLPSTSAPEVDVPNPRLLVHVRGAVQMRDIPLHSGVVQPSGAHSYNETELLSGDVEAEMRRLKLQVDLTFRKEERLMRWYGLTDGMAVLELGCGPGWTTLRFAEALPASSITCVEKSPRFVAEARRKLDAAGVSSARVTFVHAVAEESGLPDASYDMATFRFVLQHLRQAAAARTATTVLTLLVLWQKRIGCCVLVAYSSSWRQMTCEPLLSQS</sequence>
<keyword evidence="1" id="KW-0732">Signal</keyword>
<dbReference type="AlphaFoldDB" id="A0AB34J487"/>
<name>A0AB34J487_PRYPA</name>
<reference evidence="3 4" key="1">
    <citation type="journal article" date="2024" name="Science">
        <title>Giant polyketide synthase enzymes in the biosynthesis of giant marine polyether toxins.</title>
        <authorList>
            <person name="Fallon T.R."/>
            <person name="Shende V.V."/>
            <person name="Wierzbicki I.H."/>
            <person name="Pendleton A.L."/>
            <person name="Watervoot N.F."/>
            <person name="Auber R.P."/>
            <person name="Gonzalez D.J."/>
            <person name="Wisecaver J.H."/>
            <person name="Moore B.S."/>
        </authorList>
    </citation>
    <scope>NUCLEOTIDE SEQUENCE [LARGE SCALE GENOMIC DNA]</scope>
    <source>
        <strain evidence="3 4">12B1</strain>
    </source>
</reference>
<dbReference type="EMBL" id="JBGBPQ010000013">
    <property type="protein sequence ID" value="KAL1512041.1"/>
    <property type="molecule type" value="Genomic_DNA"/>
</dbReference>
<feature type="signal peptide" evidence="1">
    <location>
        <begin position="1"/>
        <end position="16"/>
    </location>
</feature>
<feature type="domain" description="Methyltransferase" evidence="2">
    <location>
        <begin position="153"/>
        <end position="244"/>
    </location>
</feature>
<evidence type="ECO:0000259" key="2">
    <source>
        <dbReference type="Pfam" id="PF13649"/>
    </source>
</evidence>
<keyword evidence="4" id="KW-1185">Reference proteome</keyword>
<dbReference type="InterPro" id="IPR041698">
    <property type="entry name" value="Methyltransf_25"/>
</dbReference>
<comment type="caution">
    <text evidence="3">The sequence shown here is derived from an EMBL/GenBank/DDBJ whole genome shotgun (WGS) entry which is preliminary data.</text>
</comment>
<evidence type="ECO:0000256" key="1">
    <source>
        <dbReference type="SAM" id="SignalP"/>
    </source>
</evidence>
<proteinExistence type="predicted"/>
<dbReference type="GO" id="GO:0008168">
    <property type="term" value="F:methyltransferase activity"/>
    <property type="evidence" value="ECO:0007669"/>
    <property type="project" value="TreeGrafter"/>
</dbReference>
<dbReference type="PANTHER" id="PTHR42912">
    <property type="entry name" value="METHYLTRANSFERASE"/>
    <property type="match status" value="1"/>
</dbReference>
<dbReference type="Proteomes" id="UP001515480">
    <property type="component" value="Unassembled WGS sequence"/>
</dbReference>
<protein>
    <recommendedName>
        <fullName evidence="2">Methyltransferase domain-containing protein</fullName>
    </recommendedName>
</protein>
<dbReference type="Pfam" id="PF13649">
    <property type="entry name" value="Methyltransf_25"/>
    <property type="match status" value="1"/>
</dbReference>
<evidence type="ECO:0000313" key="4">
    <source>
        <dbReference type="Proteomes" id="UP001515480"/>
    </source>
</evidence>
<dbReference type="SUPFAM" id="SSF53335">
    <property type="entry name" value="S-adenosyl-L-methionine-dependent methyltransferases"/>
    <property type="match status" value="1"/>
</dbReference>
<dbReference type="InterPro" id="IPR050508">
    <property type="entry name" value="Methyltransf_Superfamily"/>
</dbReference>